<reference evidence="4 5" key="1">
    <citation type="journal article" date="2019" name="Int. J. Syst. Evol. Microbiol.">
        <title>The Global Catalogue of Microorganisms (GCM) 10K type strain sequencing project: providing services to taxonomists for standard genome sequencing and annotation.</title>
        <authorList>
            <consortium name="The Broad Institute Genomics Platform"/>
            <consortium name="The Broad Institute Genome Sequencing Center for Infectious Disease"/>
            <person name="Wu L."/>
            <person name="Ma J."/>
        </authorList>
    </citation>
    <scope>NUCLEOTIDE SEQUENCE [LARGE SCALE GENOMIC DNA]</scope>
    <source>
        <strain evidence="4 5">JCM 13023</strain>
    </source>
</reference>
<protein>
    <submittedName>
        <fullName evidence="4">Flavin reductase family protein</fullName>
    </submittedName>
</protein>
<dbReference type="EMBL" id="BAAALN010000016">
    <property type="protein sequence ID" value="GAA1249003.1"/>
    <property type="molecule type" value="Genomic_DNA"/>
</dbReference>
<dbReference type="SMART" id="SM00903">
    <property type="entry name" value="Flavin_Reduct"/>
    <property type="match status" value="1"/>
</dbReference>
<comment type="similarity">
    <text evidence="1">Belongs to the non-flavoprotein flavin reductase family.</text>
</comment>
<organism evidence="4 5">
    <name type="scientific">Prauserella halophila</name>
    <dbReference type="NCBI Taxonomy" id="185641"/>
    <lineage>
        <taxon>Bacteria</taxon>
        <taxon>Bacillati</taxon>
        <taxon>Actinomycetota</taxon>
        <taxon>Actinomycetes</taxon>
        <taxon>Pseudonocardiales</taxon>
        <taxon>Pseudonocardiaceae</taxon>
        <taxon>Prauserella</taxon>
    </lineage>
</organism>
<dbReference type="InterPro" id="IPR002563">
    <property type="entry name" value="Flavin_Rdtase-like_dom"/>
</dbReference>
<dbReference type="Gene3D" id="2.30.110.10">
    <property type="entry name" value="Electron Transport, Fmn-binding Protein, Chain A"/>
    <property type="match status" value="1"/>
</dbReference>
<dbReference type="Pfam" id="PF01613">
    <property type="entry name" value="Flavin_Reduct"/>
    <property type="match status" value="1"/>
</dbReference>
<dbReference type="PANTHER" id="PTHR30466">
    <property type="entry name" value="FLAVIN REDUCTASE"/>
    <property type="match status" value="1"/>
</dbReference>
<dbReference type="PANTHER" id="PTHR30466:SF11">
    <property type="entry name" value="FLAVIN-DEPENDENT MONOOXYGENASE, REDUCTASE SUBUNIT HSAB"/>
    <property type="match status" value="1"/>
</dbReference>
<dbReference type="Proteomes" id="UP001500653">
    <property type="component" value="Unassembled WGS sequence"/>
</dbReference>
<comment type="caution">
    <text evidence="4">The sequence shown here is derived from an EMBL/GenBank/DDBJ whole genome shotgun (WGS) entry which is preliminary data.</text>
</comment>
<keyword evidence="2" id="KW-0560">Oxidoreductase</keyword>
<evidence type="ECO:0000313" key="5">
    <source>
        <dbReference type="Proteomes" id="UP001500653"/>
    </source>
</evidence>
<evidence type="ECO:0000313" key="4">
    <source>
        <dbReference type="EMBL" id="GAA1249003.1"/>
    </source>
</evidence>
<keyword evidence="5" id="KW-1185">Reference proteome</keyword>
<evidence type="ECO:0000259" key="3">
    <source>
        <dbReference type="SMART" id="SM00903"/>
    </source>
</evidence>
<name>A0ABN1WM91_9PSEU</name>
<evidence type="ECO:0000256" key="2">
    <source>
        <dbReference type="ARBA" id="ARBA00023002"/>
    </source>
</evidence>
<feature type="domain" description="Flavin reductase like" evidence="3">
    <location>
        <begin position="5"/>
        <end position="147"/>
    </location>
</feature>
<proteinExistence type="inferred from homology"/>
<evidence type="ECO:0000256" key="1">
    <source>
        <dbReference type="ARBA" id="ARBA00008898"/>
    </source>
</evidence>
<sequence>MRNVLGSFCSGVVVITSTDGDPVGLTCQSFASLSLDPPLVTFAPARSSRSWPRIRDVGSFCVNILASDQRFISDQFARSGSDKFSGVSWSPSPGGAPLLRGVIAWIDCTLWSEYDGGDHTIAVGSVRDLETYPHRDPLLFHRGGYLDRIAG</sequence>
<dbReference type="InterPro" id="IPR050268">
    <property type="entry name" value="NADH-dep_flavin_reductase"/>
</dbReference>
<gene>
    <name evidence="4" type="ORF">GCM10009676_39270</name>
</gene>
<dbReference type="SUPFAM" id="SSF50475">
    <property type="entry name" value="FMN-binding split barrel"/>
    <property type="match status" value="1"/>
</dbReference>
<accession>A0ABN1WM91</accession>
<dbReference type="InterPro" id="IPR012349">
    <property type="entry name" value="Split_barrel_FMN-bd"/>
</dbReference>